<evidence type="ECO:0000256" key="3">
    <source>
        <dbReference type="ARBA" id="ARBA00022989"/>
    </source>
</evidence>
<comment type="caution">
    <text evidence="9">The sequence shown here is derived from an EMBL/GenBank/DDBJ whole genome shotgun (WGS) entry which is preliminary data.</text>
</comment>
<dbReference type="AlphaFoldDB" id="A0AA38VK25"/>
<name>A0AA38VK25_9PEZI</name>
<keyword evidence="10" id="KW-1185">Reference proteome</keyword>
<evidence type="ECO:0000313" key="10">
    <source>
        <dbReference type="Proteomes" id="UP001174694"/>
    </source>
</evidence>
<feature type="transmembrane region" description="Helical" evidence="7">
    <location>
        <begin position="49"/>
        <end position="72"/>
    </location>
</feature>
<comment type="similarity">
    <text evidence="5">Belongs to the SAT4 family.</text>
</comment>
<evidence type="ECO:0000313" key="9">
    <source>
        <dbReference type="EMBL" id="KAJ9137044.1"/>
    </source>
</evidence>
<organism evidence="9 10">
    <name type="scientific">Pleurostoma richardsiae</name>
    <dbReference type="NCBI Taxonomy" id="41990"/>
    <lineage>
        <taxon>Eukaryota</taxon>
        <taxon>Fungi</taxon>
        <taxon>Dikarya</taxon>
        <taxon>Ascomycota</taxon>
        <taxon>Pezizomycotina</taxon>
        <taxon>Sordariomycetes</taxon>
        <taxon>Sordariomycetidae</taxon>
        <taxon>Calosphaeriales</taxon>
        <taxon>Pleurostomataceae</taxon>
        <taxon>Pleurostoma</taxon>
    </lineage>
</organism>
<accession>A0AA38VK25</accession>
<keyword evidence="2 7" id="KW-0812">Transmembrane</keyword>
<dbReference type="Pfam" id="PF20684">
    <property type="entry name" value="Fung_rhodopsin"/>
    <property type="match status" value="1"/>
</dbReference>
<dbReference type="Proteomes" id="UP001174694">
    <property type="component" value="Unassembled WGS sequence"/>
</dbReference>
<proteinExistence type="inferred from homology"/>
<feature type="transmembrane region" description="Helical" evidence="7">
    <location>
        <begin position="206"/>
        <end position="227"/>
    </location>
</feature>
<dbReference type="PANTHER" id="PTHR33048:SF55">
    <property type="entry name" value="INTEGRAL MEMBRANE PROTEIN"/>
    <property type="match status" value="1"/>
</dbReference>
<feature type="transmembrane region" description="Helical" evidence="7">
    <location>
        <begin position="247"/>
        <end position="268"/>
    </location>
</feature>
<evidence type="ECO:0000256" key="4">
    <source>
        <dbReference type="ARBA" id="ARBA00023136"/>
    </source>
</evidence>
<sequence length="395" mass="43615">MAIEKNQPGPSNAHMIYVPVIVFTIICPALVGMRFWSRLRKHGRLGPDDYTIAFSLAAALASSGVMIASCQYGFGQHIALLTKHNKIEALKYFYICQVTYKTSINLTKCSILLLFTRIFGNIRWFKYLALLLMTVVAMYGIGSVTATIFQCTPVPRAFNKSISGTCIDNEKFWYANAGFSVATDVIILCMPMPLVRQLQIPRVQKVALIVVFALGGFVVITSCLRMTTINLAAVTPDTTYDITSTMWTVIEMNIAIVCACLPMIRPLIVRLFPKLMPKSSSRNKTHGYANSSSYGHGAKGYNISSHSRNDNVAHEWARIEAKDGITLTSIRKGGDQSSEEYILQEDKPEAGSSSVDSTGRASVLGPNINRAIGIQKTVQYTVEYSKQNPHPQDFA</sequence>
<evidence type="ECO:0000259" key="8">
    <source>
        <dbReference type="Pfam" id="PF20684"/>
    </source>
</evidence>
<dbReference type="GO" id="GO:0016020">
    <property type="term" value="C:membrane"/>
    <property type="evidence" value="ECO:0007669"/>
    <property type="project" value="UniProtKB-SubCell"/>
</dbReference>
<feature type="transmembrane region" description="Helical" evidence="7">
    <location>
        <begin position="16"/>
        <end position="37"/>
    </location>
</feature>
<keyword evidence="4 7" id="KW-0472">Membrane</keyword>
<reference evidence="9" key="1">
    <citation type="submission" date="2022-07" db="EMBL/GenBank/DDBJ databases">
        <title>Fungi with potential for degradation of polypropylene.</title>
        <authorList>
            <person name="Gostincar C."/>
        </authorList>
    </citation>
    <scope>NUCLEOTIDE SEQUENCE</scope>
    <source>
        <strain evidence="9">EXF-13308</strain>
    </source>
</reference>
<comment type="subcellular location">
    <subcellularLocation>
        <location evidence="1">Membrane</location>
        <topology evidence="1">Multi-pass membrane protein</topology>
    </subcellularLocation>
</comment>
<feature type="transmembrane region" description="Helical" evidence="7">
    <location>
        <begin position="173"/>
        <end position="194"/>
    </location>
</feature>
<evidence type="ECO:0000256" key="7">
    <source>
        <dbReference type="SAM" id="Phobius"/>
    </source>
</evidence>
<evidence type="ECO:0000256" key="2">
    <source>
        <dbReference type="ARBA" id="ARBA00022692"/>
    </source>
</evidence>
<feature type="region of interest" description="Disordered" evidence="6">
    <location>
        <begin position="330"/>
        <end position="362"/>
    </location>
</feature>
<keyword evidence="3 7" id="KW-1133">Transmembrane helix</keyword>
<dbReference type="InterPro" id="IPR049326">
    <property type="entry name" value="Rhodopsin_dom_fungi"/>
</dbReference>
<feature type="transmembrane region" description="Helical" evidence="7">
    <location>
        <begin position="92"/>
        <end position="115"/>
    </location>
</feature>
<feature type="domain" description="Rhodopsin" evidence="8">
    <location>
        <begin position="33"/>
        <end position="269"/>
    </location>
</feature>
<evidence type="ECO:0000256" key="6">
    <source>
        <dbReference type="SAM" id="MobiDB-lite"/>
    </source>
</evidence>
<evidence type="ECO:0000256" key="1">
    <source>
        <dbReference type="ARBA" id="ARBA00004141"/>
    </source>
</evidence>
<feature type="compositionally biased region" description="Polar residues" evidence="6">
    <location>
        <begin position="351"/>
        <end position="360"/>
    </location>
</feature>
<dbReference type="PANTHER" id="PTHR33048">
    <property type="entry name" value="PTH11-LIKE INTEGRAL MEMBRANE PROTEIN (AFU_ORTHOLOGUE AFUA_5G11245)"/>
    <property type="match status" value="1"/>
</dbReference>
<gene>
    <name evidence="9" type="ORF">NKR23_g9321</name>
</gene>
<feature type="transmembrane region" description="Helical" evidence="7">
    <location>
        <begin position="127"/>
        <end position="149"/>
    </location>
</feature>
<protein>
    <submittedName>
        <fullName evidence="9">Integral membrane protein</fullName>
    </submittedName>
</protein>
<dbReference type="InterPro" id="IPR052337">
    <property type="entry name" value="SAT4-like"/>
</dbReference>
<dbReference type="EMBL" id="JANBVO010000036">
    <property type="protein sequence ID" value="KAJ9137044.1"/>
    <property type="molecule type" value="Genomic_DNA"/>
</dbReference>
<evidence type="ECO:0000256" key="5">
    <source>
        <dbReference type="ARBA" id="ARBA00038359"/>
    </source>
</evidence>